<keyword evidence="5" id="KW-0963">Cytoplasm</keyword>
<dbReference type="GO" id="GO:0016075">
    <property type="term" value="P:rRNA catabolic process"/>
    <property type="evidence" value="ECO:0007669"/>
    <property type="project" value="TreeGrafter"/>
</dbReference>
<protein>
    <recommendedName>
        <fullName evidence="5">5'-3' exoribonuclease 1</fullName>
        <ecNumber evidence="5">3.1.13.-</ecNumber>
    </recommendedName>
</protein>
<dbReference type="Gene3D" id="2.170.260.40">
    <property type="match status" value="1"/>
</dbReference>
<dbReference type="Pfam" id="PF18334">
    <property type="entry name" value="XRN1_D2_D3"/>
    <property type="match status" value="1"/>
</dbReference>
<dbReference type="InterPro" id="IPR027073">
    <property type="entry name" value="5_3_exoribonuclease"/>
</dbReference>
<dbReference type="GO" id="GO:0005634">
    <property type="term" value="C:nucleus"/>
    <property type="evidence" value="ECO:0007669"/>
    <property type="project" value="TreeGrafter"/>
</dbReference>
<dbReference type="Gene3D" id="2.30.30.750">
    <property type="match status" value="1"/>
</dbReference>
<evidence type="ECO:0000259" key="8">
    <source>
        <dbReference type="Pfam" id="PF17846"/>
    </source>
</evidence>
<dbReference type="PIRSF" id="PIRSF006743">
    <property type="entry name" value="Exonuclease_Xnr1"/>
    <property type="match status" value="1"/>
</dbReference>
<dbReference type="EMBL" id="LS999149">
    <property type="protein sequence ID" value="SZF06467.1"/>
    <property type="molecule type" value="mRNA"/>
</dbReference>
<dbReference type="InterPro" id="IPR047008">
    <property type="entry name" value="XRN1_SH3_sf"/>
</dbReference>
<dbReference type="Gene3D" id="1.25.40.1050">
    <property type="match status" value="1"/>
</dbReference>
<dbReference type="Pfam" id="PF03159">
    <property type="entry name" value="XRN_N"/>
    <property type="match status" value="1"/>
</dbReference>
<evidence type="ECO:0000259" key="11">
    <source>
        <dbReference type="Pfam" id="PF18334"/>
    </source>
</evidence>
<reference evidence="12" key="1">
    <citation type="submission" date="2018-09" db="EMBL/GenBank/DDBJ databases">
        <authorList>
            <person name="Parvin R."/>
            <person name="Begum J.A."/>
            <person name="Chowdhury E.H."/>
            <person name="Islam M.R."/>
            <person name="Harder T."/>
        </authorList>
    </citation>
    <scope>NUCLEOTIDE SEQUENCE</scope>
</reference>
<comment type="similarity">
    <text evidence="4 5">Belongs to the 5'-3' exonuclease family.</text>
</comment>
<dbReference type="InterPro" id="IPR016494">
    <property type="entry name" value="5_3_exoribonuclease_1"/>
</dbReference>
<dbReference type="InterPro" id="IPR040992">
    <property type="entry name" value="XRN1_D1"/>
</dbReference>
<evidence type="ECO:0000256" key="5">
    <source>
        <dbReference type="PIRNR" id="PIRNR006743"/>
    </source>
</evidence>
<evidence type="ECO:0000259" key="7">
    <source>
        <dbReference type="Pfam" id="PF03159"/>
    </source>
</evidence>
<dbReference type="GO" id="GO:0000956">
    <property type="term" value="P:nuclear-transcribed mRNA catabolic process"/>
    <property type="evidence" value="ECO:0007669"/>
    <property type="project" value="InterPro"/>
</dbReference>
<keyword evidence="5" id="KW-0694">RNA-binding</keyword>
<keyword evidence="3 5" id="KW-0269">Exonuclease</keyword>
<dbReference type="Pfam" id="PF18332">
    <property type="entry name" value="XRN1_D1"/>
    <property type="match status" value="1"/>
</dbReference>
<dbReference type="PANTHER" id="PTHR12341">
    <property type="entry name" value="5'-&gt;3' EXORIBONUCLEASE"/>
    <property type="match status" value="1"/>
</dbReference>
<keyword evidence="1 5" id="KW-0540">Nuclease</keyword>
<feature type="compositionally biased region" description="Polar residues" evidence="6">
    <location>
        <begin position="1350"/>
        <end position="1368"/>
    </location>
</feature>
<evidence type="ECO:0000259" key="9">
    <source>
        <dbReference type="Pfam" id="PF18129"/>
    </source>
</evidence>
<evidence type="ECO:0000256" key="2">
    <source>
        <dbReference type="ARBA" id="ARBA00022801"/>
    </source>
</evidence>
<dbReference type="Pfam" id="PF18129">
    <property type="entry name" value="SH3_12"/>
    <property type="match status" value="1"/>
</dbReference>
<feature type="domain" description="5'-3' exoribonuclease 1 D1" evidence="10">
    <location>
        <begin position="631"/>
        <end position="793"/>
    </location>
</feature>
<feature type="domain" description="Xrn1 helical" evidence="8">
    <location>
        <begin position="271"/>
        <end position="354"/>
    </location>
</feature>
<feature type="compositionally biased region" description="Polar residues" evidence="6">
    <location>
        <begin position="1332"/>
        <end position="1342"/>
    </location>
</feature>
<proteinExistence type="evidence at transcript level"/>
<dbReference type="PANTHER" id="PTHR12341:SF7">
    <property type="entry name" value="5'-3' EXORIBONUCLEASE 1"/>
    <property type="match status" value="1"/>
</dbReference>
<evidence type="ECO:0000256" key="4">
    <source>
        <dbReference type="ARBA" id="ARBA00038299"/>
    </source>
</evidence>
<dbReference type="GO" id="GO:0003723">
    <property type="term" value="F:RNA binding"/>
    <property type="evidence" value="ECO:0007669"/>
    <property type="project" value="UniProtKB-KW"/>
</dbReference>
<dbReference type="GO" id="GO:0004534">
    <property type="term" value="F:5'-3' RNA exonuclease activity"/>
    <property type="evidence" value="ECO:0007669"/>
    <property type="project" value="TreeGrafter"/>
</dbReference>
<accession>A0A3B0QJ87</accession>
<feature type="region of interest" description="Disordered" evidence="6">
    <location>
        <begin position="1326"/>
        <end position="1385"/>
    </location>
</feature>
<feature type="region of interest" description="Disordered" evidence="6">
    <location>
        <begin position="1185"/>
        <end position="1284"/>
    </location>
</feature>
<feature type="compositionally biased region" description="Polar residues" evidence="6">
    <location>
        <begin position="1228"/>
        <end position="1251"/>
    </location>
</feature>
<dbReference type="Pfam" id="PF17846">
    <property type="entry name" value="XRN_M"/>
    <property type="match status" value="2"/>
</dbReference>
<gene>
    <name evidence="12" type="primary">PSOVI17g08800</name>
</gene>
<organism evidence="12">
    <name type="scientific">Psoroptes ovis</name>
    <name type="common">Sheep scab mite</name>
    <dbReference type="NCBI Taxonomy" id="83912"/>
    <lineage>
        <taxon>Eukaryota</taxon>
        <taxon>Metazoa</taxon>
        <taxon>Ecdysozoa</taxon>
        <taxon>Arthropoda</taxon>
        <taxon>Chelicerata</taxon>
        <taxon>Arachnida</taxon>
        <taxon>Acari</taxon>
        <taxon>Acariformes</taxon>
        <taxon>Sarcoptiformes</taxon>
        <taxon>Astigmata</taxon>
        <taxon>Psoroptidia</taxon>
        <taxon>Sarcoptoidea</taxon>
        <taxon>Psoroptidae</taxon>
        <taxon>Psoroptes</taxon>
    </lineage>
</organism>
<feature type="domain" description="Xrn1 N-terminal" evidence="7">
    <location>
        <begin position="1"/>
        <end position="226"/>
    </location>
</feature>
<feature type="compositionally biased region" description="Low complexity" evidence="6">
    <location>
        <begin position="1369"/>
        <end position="1385"/>
    </location>
</feature>
<dbReference type="InterPro" id="IPR004859">
    <property type="entry name" value="Xrn1_N"/>
</dbReference>
<feature type="compositionally biased region" description="Low complexity" evidence="6">
    <location>
        <begin position="1270"/>
        <end position="1281"/>
    </location>
</feature>
<dbReference type="CDD" id="cd18673">
    <property type="entry name" value="PIN_XRN1-2-like"/>
    <property type="match status" value="1"/>
</dbReference>
<evidence type="ECO:0000256" key="1">
    <source>
        <dbReference type="ARBA" id="ARBA00022722"/>
    </source>
</evidence>
<dbReference type="InterPro" id="IPR041106">
    <property type="entry name" value="XRN1_D2_D3"/>
</dbReference>
<feature type="domain" description="5'-3' exoribonuclease 1 SH3-like" evidence="9">
    <location>
        <begin position="1070"/>
        <end position="1164"/>
    </location>
</feature>
<dbReference type="EC" id="3.1.13.-" evidence="5"/>
<feature type="domain" description="Exoribonuclease Xrn1 D2/D3" evidence="11">
    <location>
        <begin position="814"/>
        <end position="1035"/>
    </location>
</feature>
<dbReference type="InterPro" id="IPR041412">
    <property type="entry name" value="Xrn1_helical"/>
</dbReference>
<evidence type="ECO:0000256" key="3">
    <source>
        <dbReference type="ARBA" id="ARBA00022839"/>
    </source>
</evidence>
<sequence length="1410" mass="165299">MGVPKFYRWLSERYPCINENITQNNVPEFDNFYVDMNGVFHICSHPSDDVHFRIPEFQIFENIATYVEFLFNLIQPRKVFFLSVDGVAPRSKMNQQRSRRFKSAQEAIEKETRARRMGETLPSDPRFDSNCITPGTEFMDKLHSFMLNFIAKKIQNYQEWQEIEIIYSGYDVPGEGEHKIMDYIRYCKTKDSFDPDTRHCLYGLDADLINLGLSTHEPYFSVLREEVTFSKTKQRKHCDPIRTNFQFLHLSLLRQYIYHEFLELEQQMKFKFSLEKIIDDWILLNFIVGNDFLPHLPRFHINKGGIQILYDTYKSILPDLDGYLNESGTLNLKRYQKFLAKLSEHDINMFNQNNMDFNFIDAVNDITFGSGVDLGQNFEFDKELNEENSLLSNSVSSSNNDDDSSENDLDDEFVMHKNHYYTNKLAFKDLAADVPKIVFEYIKGIQWVLHYYFDGCVSWNWFYPYHYGPFVSDLAKIDPSEEFHYEMGTPFQPLAQLLAVLPQASKEILPKVFQQLTYIPDSPLIDYFPNEIKTDLNEKIHDYEAIILIPFMDDELLMKTFEQYKNGLTLEEIERNKFGFHHSMKWSDEKITEDTAFNLNLFPNVYDKKLNMNQFVLPGEIIYKDLRKNINLNVINGFPSFNGIDYTVRMDDARIKVFEFPSTNQSMMIDIVKKERTNDTLRMLAKNHTDEIVYINWPLLAEAKMVEIMDNEHKFYKDVISNVTPEDLRYAEISSRSYCNNMKNKKGIVLETVEEIVKVLPLQSYRYIINGGKIQLMKEWSKIPQYLPIDLVIFEKSKANYRGLSMHKSMNTIFSKGKSFYLIANPYYGYKATVLKYLAKNNTVQVNITVRSEPDFSEIEHEYSYIMGENYYTEGRVAFMVKRELNLPENVIRRILGSVILKIPTNKGRFKRVNLGLKLKSRYEGQLYCVPGFSCVDRDEIFFHKNVIHFLIDYYKTFPHVFEMLIEIHKPVYELYDFLNGYGHETSELKRRISMIRDWLDKHEFSKIGLTRGNANYLDNCIVRAIEERIESHMVLLCEEQTFTQKLHPSNFFIPEFILKGNYLPDSKVNFQLFDRVVNIKKSISVPFGLNGTVIGIYSKKDHLDEFTRYDDKSSVNDESEKSIDHDLLSLTIEVMFDEPFDGGLSIRSSDNNVFNMNASQLINISYGMRMSKRNVNFRNVYQPIQPTNSHKQSNNQNNFRTYSNHNNDNQKSSNSMNENLPKISVMSRDQSQSSKTNNKSMTKFNHSENSPFKAINKPSYAGIVSTGSNENNNDNSTNNNVQKQPSLNQIQFPNSLPLPTTWSSSALNAPNIPLPPLHWIKNDETSENQKRQQMSSDYRQQNNDRKYNNRSFYNRNNEQNSQRNYQRSTPNKQQQSSSTSSDSTRFIPLSVARNHQHENVLRRQNLNQD</sequence>
<dbReference type="FunFam" id="3.40.50.12390:FF:000002">
    <property type="entry name" value="5'-3' exoribonuclease 1"/>
    <property type="match status" value="1"/>
</dbReference>
<comment type="subcellular location">
    <subcellularLocation>
        <location evidence="5">Cytoplasm</location>
    </subcellularLocation>
</comment>
<dbReference type="GO" id="GO:0005737">
    <property type="term" value="C:cytoplasm"/>
    <property type="evidence" value="ECO:0007669"/>
    <property type="project" value="UniProtKB-SubCell"/>
</dbReference>
<dbReference type="InterPro" id="IPR047007">
    <property type="entry name" value="XRN1_D1_sf"/>
</dbReference>
<feature type="compositionally biased region" description="Polar residues" evidence="6">
    <location>
        <begin position="1185"/>
        <end position="1219"/>
    </location>
</feature>
<keyword evidence="2 5" id="KW-0378">Hydrolase</keyword>
<dbReference type="Gene3D" id="3.40.50.12390">
    <property type="match status" value="2"/>
</dbReference>
<dbReference type="InterPro" id="IPR041385">
    <property type="entry name" value="SH3_12"/>
</dbReference>
<name>A0A3B0QJ87_PSOOV</name>
<evidence type="ECO:0000313" key="12">
    <source>
        <dbReference type="EMBL" id="SZF06467.1"/>
    </source>
</evidence>
<feature type="domain" description="Xrn1 helical" evidence="8">
    <location>
        <begin position="393"/>
        <end position="579"/>
    </location>
</feature>
<evidence type="ECO:0000256" key="6">
    <source>
        <dbReference type="SAM" id="MobiDB-lite"/>
    </source>
</evidence>
<evidence type="ECO:0000259" key="10">
    <source>
        <dbReference type="Pfam" id="PF18332"/>
    </source>
</evidence>